<keyword evidence="3" id="KW-1185">Reference proteome</keyword>
<feature type="signal peptide" evidence="1">
    <location>
        <begin position="1"/>
        <end position="16"/>
    </location>
</feature>
<feature type="chain" id="PRO_5045770316" description="Lipoprotein" evidence="1">
    <location>
        <begin position="17"/>
        <end position="172"/>
    </location>
</feature>
<dbReference type="RefSeq" id="WP_246600645.1">
    <property type="nucleotide sequence ID" value="NZ_JAHTBN010000004.1"/>
</dbReference>
<protein>
    <recommendedName>
        <fullName evidence="4">Lipoprotein</fullName>
    </recommendedName>
</protein>
<accession>A0ABV8NZT3</accession>
<reference evidence="3" key="1">
    <citation type="journal article" date="2019" name="Int. J. Syst. Evol. Microbiol.">
        <title>The Global Catalogue of Microorganisms (GCM) 10K type strain sequencing project: providing services to taxonomists for standard genome sequencing and annotation.</title>
        <authorList>
            <consortium name="The Broad Institute Genomics Platform"/>
            <consortium name="The Broad Institute Genome Sequencing Center for Infectious Disease"/>
            <person name="Wu L."/>
            <person name="Ma J."/>
        </authorList>
    </citation>
    <scope>NUCLEOTIDE SEQUENCE [LARGE SCALE GENOMIC DNA]</scope>
    <source>
        <strain evidence="3">LMG 24813</strain>
    </source>
</reference>
<comment type="caution">
    <text evidence="2">The sequence shown here is derived from an EMBL/GenBank/DDBJ whole genome shotgun (WGS) entry which is preliminary data.</text>
</comment>
<sequence>MLRRLAVLAAMLVALAACSPRYNWREVPVAAGAVSAAFPDKPETHRRTLPYDGGSVEFYLTAAQVGDTLFAVGYAPWPAAMRGDAAKQAAFGRAVLSSLYRNLDTAPPAQLPGFGQRFAIDGRSPKGPARMEARLWLFPDGLVEGLVTASAHSYPRHEADEFFRTLVPKQEH</sequence>
<name>A0ABV8NZT3_9BURK</name>
<gene>
    <name evidence="2" type="ORF">ACFOY1_12715</name>
</gene>
<organism evidence="2 3">
    <name type="scientific">Candidimonas humi</name>
    <dbReference type="NCBI Taxonomy" id="683355"/>
    <lineage>
        <taxon>Bacteria</taxon>
        <taxon>Pseudomonadati</taxon>
        <taxon>Pseudomonadota</taxon>
        <taxon>Betaproteobacteria</taxon>
        <taxon>Burkholderiales</taxon>
        <taxon>Alcaligenaceae</taxon>
        <taxon>Candidimonas</taxon>
    </lineage>
</organism>
<evidence type="ECO:0000313" key="3">
    <source>
        <dbReference type="Proteomes" id="UP001595848"/>
    </source>
</evidence>
<keyword evidence="1" id="KW-0732">Signal</keyword>
<dbReference type="PROSITE" id="PS51257">
    <property type="entry name" value="PROKAR_LIPOPROTEIN"/>
    <property type="match status" value="1"/>
</dbReference>
<evidence type="ECO:0000313" key="2">
    <source>
        <dbReference type="EMBL" id="MFC4201816.1"/>
    </source>
</evidence>
<evidence type="ECO:0008006" key="4">
    <source>
        <dbReference type="Google" id="ProtNLM"/>
    </source>
</evidence>
<proteinExistence type="predicted"/>
<evidence type="ECO:0000256" key="1">
    <source>
        <dbReference type="SAM" id="SignalP"/>
    </source>
</evidence>
<dbReference type="EMBL" id="JBHSBV010000004">
    <property type="protein sequence ID" value="MFC4201816.1"/>
    <property type="molecule type" value="Genomic_DNA"/>
</dbReference>
<dbReference type="Proteomes" id="UP001595848">
    <property type="component" value="Unassembled WGS sequence"/>
</dbReference>